<feature type="domain" description="AraC effector-binding" evidence="1">
    <location>
        <begin position="1"/>
        <end position="148"/>
    </location>
</feature>
<dbReference type="Gene3D" id="3.20.80.10">
    <property type="entry name" value="Regulatory factor, effector binding domain"/>
    <property type="match status" value="1"/>
</dbReference>
<dbReference type="InterPro" id="IPR029441">
    <property type="entry name" value="Cass2"/>
</dbReference>
<dbReference type="PANTHER" id="PTHR36444:SF2">
    <property type="entry name" value="TRANSCRIPTIONAL REGULATOR PROTEIN YOBU-RELATED"/>
    <property type="match status" value="1"/>
</dbReference>
<keyword evidence="3" id="KW-1185">Reference proteome</keyword>
<dbReference type="InterPro" id="IPR011256">
    <property type="entry name" value="Reg_factor_effector_dom_sf"/>
</dbReference>
<name>A0ABQ0AF38_9GAMM</name>
<dbReference type="Proteomes" id="UP001465153">
    <property type="component" value="Unassembled WGS sequence"/>
</dbReference>
<evidence type="ECO:0000313" key="3">
    <source>
        <dbReference type="Proteomes" id="UP001465153"/>
    </source>
</evidence>
<dbReference type="SMART" id="SM00871">
    <property type="entry name" value="AraC_E_bind"/>
    <property type="match status" value="1"/>
</dbReference>
<dbReference type="Pfam" id="PF14526">
    <property type="entry name" value="Cass2"/>
    <property type="match status" value="1"/>
</dbReference>
<proteinExistence type="predicted"/>
<dbReference type="SUPFAM" id="SSF55136">
    <property type="entry name" value="Probable bacterial effector-binding domain"/>
    <property type="match status" value="1"/>
</dbReference>
<comment type="caution">
    <text evidence="2">The sequence shown here is derived from an EMBL/GenBank/DDBJ whole genome shotgun (WGS) entry which is preliminary data.</text>
</comment>
<dbReference type="InterPro" id="IPR053182">
    <property type="entry name" value="YobU-like_regulator"/>
</dbReference>
<gene>
    <name evidence="2" type="ORF">NBRC116591_40820</name>
</gene>
<organism evidence="2 3">
    <name type="scientific">Sessilibacter corallicola</name>
    <dbReference type="NCBI Taxonomy" id="2904075"/>
    <lineage>
        <taxon>Bacteria</taxon>
        <taxon>Pseudomonadati</taxon>
        <taxon>Pseudomonadota</taxon>
        <taxon>Gammaproteobacteria</taxon>
        <taxon>Cellvibrionales</taxon>
        <taxon>Cellvibrionaceae</taxon>
        <taxon>Sessilibacter</taxon>
    </lineage>
</organism>
<sequence length="150" mass="17386">MELRIVSEKIISGLTARTNNKAEMSSNGKIPALWQLFDKTVSVNYKQGERVYGVYFNYESDHNGMFTVLAGFDGQSYPEGKNIEQVIIPGSKYLVFSKKGDMPQIAIEAWMEVWEYFSQDNPEYQRLFSTDFEFYPNEKEIEIHIAVRCL</sequence>
<reference evidence="2 3" key="1">
    <citation type="submission" date="2024-04" db="EMBL/GenBank/DDBJ databases">
        <title>Draft genome sequence of Sessilibacter corallicola NBRC 116591.</title>
        <authorList>
            <person name="Miyakawa T."/>
            <person name="Kusuya Y."/>
            <person name="Miura T."/>
        </authorList>
    </citation>
    <scope>NUCLEOTIDE SEQUENCE [LARGE SCALE GENOMIC DNA]</scope>
    <source>
        <strain evidence="2 3">KU-00831-HH</strain>
    </source>
</reference>
<dbReference type="RefSeq" id="WP_353304570.1">
    <property type="nucleotide sequence ID" value="NZ_BAABWN010000022.1"/>
</dbReference>
<dbReference type="PANTHER" id="PTHR36444">
    <property type="entry name" value="TRANSCRIPTIONAL REGULATOR PROTEIN YOBU-RELATED"/>
    <property type="match status" value="1"/>
</dbReference>
<accession>A0ABQ0AF38</accession>
<evidence type="ECO:0000259" key="1">
    <source>
        <dbReference type="SMART" id="SM00871"/>
    </source>
</evidence>
<protein>
    <submittedName>
        <fullName evidence="2">GyrI-like domain-containing protein</fullName>
    </submittedName>
</protein>
<dbReference type="InterPro" id="IPR010499">
    <property type="entry name" value="AraC_E-bd"/>
</dbReference>
<dbReference type="EMBL" id="BAABWN010000022">
    <property type="protein sequence ID" value="GAA6170268.1"/>
    <property type="molecule type" value="Genomic_DNA"/>
</dbReference>
<evidence type="ECO:0000313" key="2">
    <source>
        <dbReference type="EMBL" id="GAA6170268.1"/>
    </source>
</evidence>